<sequence>MLHVSDLIHAKRCERFAYNCRYEKIEHEPFYHLKTPYSHLWSAYLNIEDVGSGKVGDSNEKTFQLLAKHKVLKNARFSYKELRTKIPVLIQEEDGIVLIYPFLSANPKESEALRIKIDTLILEEAGLKIKAIKALSLNKEYCRKDALDLNELFVLSDHLFNRRNKPSKPILELIDQIEVDLDLEIDLLDTLFSSSAPSVVHSRICTQGRKCSYYDLCFQEEEKEPNDSILFLSTSQNKLEAYERGVTQIKELDPSLLEGFPLQYAQYMASKMNRTFIDGLALQTWLSKIEYPISYLDFEWDTFPIPPYQNMHPFDVLCFQYSLHIERKNGTLGHVDFFGTGDCRKDFIESLIENVPKEGTILVYNMDGAEKLRLIQLSEQFPEYEKDLMAICERMIDLSKPFEQGIYYDSRMRGHYSLKNLLPVFRADYTYEDLDIQNGMSAVYAYRNYEKSSASEQADIQHAIRVYCMMDTYAEYVIFHGLQHQLEQYQKQIMKSED</sequence>
<dbReference type="InterPro" id="IPR021301">
    <property type="entry name" value="DUF2779"/>
</dbReference>
<dbReference type="AlphaFoldDB" id="A0A1U7NNE2"/>
<proteinExistence type="predicted"/>
<protein>
    <recommendedName>
        <fullName evidence="1">DUF2779 domain-containing protein</fullName>
    </recommendedName>
</protein>
<dbReference type="RefSeq" id="WP_076341101.1">
    <property type="nucleotide sequence ID" value="NZ_CAPDDE010000003.1"/>
</dbReference>
<dbReference type="OrthoDB" id="9783873at2"/>
<reference evidence="2 3" key="1">
    <citation type="submission" date="2016-11" db="EMBL/GenBank/DDBJ databases">
        <title>Description of two novel members of the family Erysipelotrichaceae: Ileibacterium lipovorans gen. nov., sp. nov. and Dubosiella newyorkensis, gen. nov., sp. nov.</title>
        <authorList>
            <person name="Cox L.M."/>
            <person name="Sohn J."/>
            <person name="Tyrrell K.L."/>
            <person name="Citron D.M."/>
            <person name="Lawson P.A."/>
            <person name="Patel N.B."/>
            <person name="Iizumi T."/>
            <person name="Perez-Perez G.I."/>
            <person name="Goldstein E.J."/>
            <person name="Blaser M.J."/>
        </authorList>
    </citation>
    <scope>NUCLEOTIDE SEQUENCE [LARGE SCALE GENOMIC DNA]</scope>
    <source>
        <strain evidence="2 3">NYU-BL-A4</strain>
    </source>
</reference>
<dbReference type="EMBL" id="MPKA01000058">
    <property type="protein sequence ID" value="OLU46845.1"/>
    <property type="molecule type" value="Genomic_DNA"/>
</dbReference>
<evidence type="ECO:0000313" key="2">
    <source>
        <dbReference type="EMBL" id="OLU46845.1"/>
    </source>
</evidence>
<dbReference type="STRING" id="1862672.BO225_04545"/>
<accession>A0A1U7NNE2</accession>
<dbReference type="Pfam" id="PF11074">
    <property type="entry name" value="DUF2779"/>
    <property type="match status" value="1"/>
</dbReference>
<keyword evidence="3" id="KW-1185">Reference proteome</keyword>
<dbReference type="Proteomes" id="UP000186705">
    <property type="component" value="Unassembled WGS sequence"/>
</dbReference>
<evidence type="ECO:0000259" key="1">
    <source>
        <dbReference type="Pfam" id="PF11074"/>
    </source>
</evidence>
<comment type="caution">
    <text evidence="2">The sequence shown here is derived from an EMBL/GenBank/DDBJ whole genome shotgun (WGS) entry which is preliminary data.</text>
</comment>
<organism evidence="2 3">
    <name type="scientific">Dubosiella newyorkensis</name>
    <dbReference type="NCBI Taxonomy" id="1862672"/>
    <lineage>
        <taxon>Bacteria</taxon>
        <taxon>Bacillati</taxon>
        <taxon>Bacillota</taxon>
        <taxon>Erysipelotrichia</taxon>
        <taxon>Erysipelotrichales</taxon>
        <taxon>Erysipelotrichaceae</taxon>
        <taxon>Dubosiella</taxon>
    </lineage>
</organism>
<feature type="domain" description="DUF2779" evidence="1">
    <location>
        <begin position="295"/>
        <end position="417"/>
    </location>
</feature>
<evidence type="ECO:0000313" key="3">
    <source>
        <dbReference type="Proteomes" id="UP000186705"/>
    </source>
</evidence>
<dbReference type="GeneID" id="78275218"/>
<name>A0A1U7NNE2_9FIRM</name>
<gene>
    <name evidence="2" type="ORF">BO225_04545</name>
</gene>